<dbReference type="EMBL" id="SPPD01000022">
    <property type="protein sequence ID" value="TFU96831.1"/>
    <property type="molecule type" value="Genomic_DNA"/>
</dbReference>
<sequence>MEIRVLRYFLEAARKQNMSKAAAQLHVTQPTLSRQIKDLEEKMGHLLFHRGNHSIALTPEGEIFYQRALAIVSMVDRTLAEFDAMQDFQGGELSIGCAESEGMHLVAKAAKHLRQAYPHMTFHLYSGNFERVTDHLNKGLLDFALIVQEMDTSSYQMLPVPYQDTWGLLMPAHAPLAQKETLDITDLLDLPLIVSRQGFTDETPNPIKEQEEQLQIVATYDLIYNASLFVREGLGYALTFDKLIHTGPENDLVFRPIMPQITSPMKLIWSKQHPLSQAAQVFLSTFQDLLASLNKVKKTN</sequence>
<keyword evidence="3" id="KW-0238">DNA-binding</keyword>
<organism evidence="6 7">
    <name type="scientific">Streptococcus cuniculi</name>
    <dbReference type="NCBI Taxonomy" id="1432788"/>
    <lineage>
        <taxon>Bacteria</taxon>
        <taxon>Bacillati</taxon>
        <taxon>Bacillota</taxon>
        <taxon>Bacilli</taxon>
        <taxon>Lactobacillales</taxon>
        <taxon>Streptococcaceae</taxon>
        <taxon>Streptococcus</taxon>
    </lineage>
</organism>
<keyword evidence="2" id="KW-0805">Transcription regulation</keyword>
<dbReference type="AlphaFoldDB" id="A0A4Y9J8J2"/>
<dbReference type="GO" id="GO:0003677">
    <property type="term" value="F:DNA binding"/>
    <property type="evidence" value="ECO:0007669"/>
    <property type="project" value="UniProtKB-KW"/>
</dbReference>
<dbReference type="FunFam" id="1.10.10.10:FF:000001">
    <property type="entry name" value="LysR family transcriptional regulator"/>
    <property type="match status" value="1"/>
</dbReference>
<dbReference type="STRING" id="1432788.BU202_00695"/>
<comment type="similarity">
    <text evidence="1">Belongs to the LysR transcriptional regulatory family.</text>
</comment>
<dbReference type="PANTHER" id="PTHR30419">
    <property type="entry name" value="HTH-TYPE TRANSCRIPTIONAL REGULATOR YBHD"/>
    <property type="match status" value="1"/>
</dbReference>
<dbReference type="CDD" id="cd05466">
    <property type="entry name" value="PBP2_LTTR_substrate"/>
    <property type="match status" value="1"/>
</dbReference>
<dbReference type="InterPro" id="IPR005119">
    <property type="entry name" value="LysR_subst-bd"/>
</dbReference>
<feature type="domain" description="HTH lysR-type" evidence="5">
    <location>
        <begin position="1"/>
        <end position="58"/>
    </location>
</feature>
<dbReference type="SUPFAM" id="SSF46785">
    <property type="entry name" value="Winged helix' DNA-binding domain"/>
    <property type="match status" value="1"/>
</dbReference>
<name>A0A4Y9J8J2_9STRE</name>
<evidence type="ECO:0000256" key="2">
    <source>
        <dbReference type="ARBA" id="ARBA00023015"/>
    </source>
</evidence>
<dbReference type="OrthoDB" id="9803735at2"/>
<evidence type="ECO:0000259" key="5">
    <source>
        <dbReference type="PROSITE" id="PS50931"/>
    </source>
</evidence>
<dbReference type="InterPro" id="IPR000847">
    <property type="entry name" value="LysR_HTH_N"/>
</dbReference>
<proteinExistence type="inferred from homology"/>
<evidence type="ECO:0000256" key="4">
    <source>
        <dbReference type="ARBA" id="ARBA00023163"/>
    </source>
</evidence>
<dbReference type="Gene3D" id="3.40.190.10">
    <property type="entry name" value="Periplasmic binding protein-like II"/>
    <property type="match status" value="2"/>
</dbReference>
<evidence type="ECO:0000313" key="7">
    <source>
        <dbReference type="Proteomes" id="UP000297253"/>
    </source>
</evidence>
<dbReference type="RefSeq" id="WP_135182777.1">
    <property type="nucleotide sequence ID" value="NZ_JADGKZ010000022.1"/>
</dbReference>
<accession>A0A4Y9J8J2</accession>
<reference evidence="6 7" key="1">
    <citation type="submission" date="2019-03" db="EMBL/GenBank/DDBJ databases">
        <title>Diversity of the mouse oral microbiome.</title>
        <authorList>
            <person name="Joseph S."/>
            <person name="Aduse-Opoku J."/>
            <person name="Curtis M."/>
            <person name="Wade W."/>
            <person name="Hashim A."/>
        </authorList>
    </citation>
    <scope>NUCLEOTIDE SEQUENCE [LARGE SCALE GENOMIC DNA]</scope>
    <source>
        <strain evidence="6 7">WM131</strain>
    </source>
</reference>
<dbReference type="Pfam" id="PF03466">
    <property type="entry name" value="LysR_substrate"/>
    <property type="match status" value="1"/>
</dbReference>
<dbReference type="Gene3D" id="1.10.10.10">
    <property type="entry name" value="Winged helix-like DNA-binding domain superfamily/Winged helix DNA-binding domain"/>
    <property type="match status" value="1"/>
</dbReference>
<keyword evidence="4" id="KW-0804">Transcription</keyword>
<dbReference type="PRINTS" id="PR00039">
    <property type="entry name" value="HTHLYSR"/>
</dbReference>
<dbReference type="InterPro" id="IPR036388">
    <property type="entry name" value="WH-like_DNA-bd_sf"/>
</dbReference>
<dbReference type="Pfam" id="PF00126">
    <property type="entry name" value="HTH_1"/>
    <property type="match status" value="1"/>
</dbReference>
<dbReference type="Proteomes" id="UP000297253">
    <property type="component" value="Unassembled WGS sequence"/>
</dbReference>
<dbReference type="SUPFAM" id="SSF53850">
    <property type="entry name" value="Periplasmic binding protein-like II"/>
    <property type="match status" value="1"/>
</dbReference>
<evidence type="ECO:0000256" key="1">
    <source>
        <dbReference type="ARBA" id="ARBA00009437"/>
    </source>
</evidence>
<dbReference type="GO" id="GO:0005829">
    <property type="term" value="C:cytosol"/>
    <property type="evidence" value="ECO:0007669"/>
    <property type="project" value="TreeGrafter"/>
</dbReference>
<dbReference type="GO" id="GO:0003700">
    <property type="term" value="F:DNA-binding transcription factor activity"/>
    <property type="evidence" value="ECO:0007669"/>
    <property type="project" value="InterPro"/>
</dbReference>
<dbReference type="PANTHER" id="PTHR30419:SF8">
    <property type="entry name" value="NITROGEN ASSIMILATION TRANSCRIPTIONAL ACTIVATOR-RELATED"/>
    <property type="match status" value="1"/>
</dbReference>
<dbReference type="InterPro" id="IPR036390">
    <property type="entry name" value="WH_DNA-bd_sf"/>
</dbReference>
<dbReference type="InterPro" id="IPR050950">
    <property type="entry name" value="HTH-type_LysR_regulators"/>
</dbReference>
<dbReference type="PROSITE" id="PS50931">
    <property type="entry name" value="HTH_LYSR"/>
    <property type="match status" value="1"/>
</dbReference>
<evidence type="ECO:0000256" key="3">
    <source>
        <dbReference type="ARBA" id="ARBA00023125"/>
    </source>
</evidence>
<gene>
    <name evidence="6" type="ORF">E4T82_10675</name>
</gene>
<comment type="caution">
    <text evidence="6">The sequence shown here is derived from an EMBL/GenBank/DDBJ whole genome shotgun (WGS) entry which is preliminary data.</text>
</comment>
<protein>
    <submittedName>
        <fullName evidence="6">LysR family transcriptional regulator</fullName>
    </submittedName>
</protein>
<evidence type="ECO:0000313" key="6">
    <source>
        <dbReference type="EMBL" id="TFU96831.1"/>
    </source>
</evidence>